<reference evidence="2 3" key="1">
    <citation type="journal article" date="2017" name="MBio">
        <title>Type VI secretion-mediated competition in the bee gut microbiome.</title>
        <authorList>
            <person name="Steele M.I."/>
            <person name="Kwong W.K."/>
            <person name="Powell J.E."/>
            <person name="Whiteley M."/>
            <person name="Moran N.A."/>
        </authorList>
    </citation>
    <scope>NUCLEOTIDE SEQUENCE [LARGE SCALE GENOMIC DNA]</scope>
    <source>
        <strain evidence="2 3">PEB0171</strain>
    </source>
</reference>
<evidence type="ECO:0000313" key="2">
    <source>
        <dbReference type="EMBL" id="PIT65391.1"/>
    </source>
</evidence>
<feature type="chain" id="PRO_5014783274" evidence="1">
    <location>
        <begin position="24"/>
        <end position="214"/>
    </location>
</feature>
<dbReference type="Proteomes" id="UP000231094">
    <property type="component" value="Unassembled WGS sequence"/>
</dbReference>
<accession>A0A2N9Y7Q2</accession>
<protein>
    <submittedName>
        <fullName evidence="2">Uncharacterized protein</fullName>
    </submittedName>
</protein>
<proteinExistence type="predicted"/>
<sequence>MKYLIYPIIICLIMLVNVSTATANTPEIDIKHYKKIDLPYTSNDITKYYYWEDEASGLHISPNPKMPFRFSTKELSYQPKLARFFVNCPLYFPTIYFHYKNITYKGVIFMIFADNDEPIFYFQLNSYDRKGNFIDAIILDERFSAEGEALVWSDFKIQTNGQIIVNQMEQILIDDDMKFKNGDIYFLKKNIYEMSSTGVFKKIKETIINDDRHN</sequence>
<comment type="caution">
    <text evidence="2">The sequence shown here is derived from an EMBL/GenBank/DDBJ whole genome shotgun (WGS) entry which is preliminary data.</text>
</comment>
<feature type="signal peptide" evidence="1">
    <location>
        <begin position="1"/>
        <end position="23"/>
    </location>
</feature>
<organism evidence="2 3">
    <name type="scientific">Snodgrassella alvi</name>
    <dbReference type="NCBI Taxonomy" id="1196083"/>
    <lineage>
        <taxon>Bacteria</taxon>
        <taxon>Pseudomonadati</taxon>
        <taxon>Pseudomonadota</taxon>
        <taxon>Betaproteobacteria</taxon>
        <taxon>Neisseriales</taxon>
        <taxon>Neisseriaceae</taxon>
        <taxon>Snodgrassella</taxon>
    </lineage>
</organism>
<gene>
    <name evidence="2" type="ORF">BHC47_08585</name>
</gene>
<evidence type="ECO:0000313" key="3">
    <source>
        <dbReference type="Proteomes" id="UP000231094"/>
    </source>
</evidence>
<keyword evidence="1" id="KW-0732">Signal</keyword>
<dbReference type="AlphaFoldDB" id="A0A2N9Y7Q2"/>
<name>A0A2N9Y7Q2_9NEIS</name>
<dbReference type="RefSeq" id="WP_100141579.1">
    <property type="nucleotide sequence ID" value="NZ_MEIV01000005.1"/>
</dbReference>
<evidence type="ECO:0000256" key="1">
    <source>
        <dbReference type="SAM" id="SignalP"/>
    </source>
</evidence>
<dbReference type="EMBL" id="MEIV01000005">
    <property type="protein sequence ID" value="PIT65391.1"/>
    <property type="molecule type" value="Genomic_DNA"/>
</dbReference>